<evidence type="ECO:0000259" key="6">
    <source>
        <dbReference type="PROSITE" id="PS50006"/>
    </source>
</evidence>
<dbReference type="DIP" id="DIP-27259N"/>
<dbReference type="SUPFAM" id="SSF57903">
    <property type="entry name" value="FYVE/PHD zinc finger"/>
    <property type="match status" value="2"/>
</dbReference>
<dbReference type="PROSITE" id="PS50016">
    <property type="entry name" value="ZF_PHD_2"/>
    <property type="match status" value="1"/>
</dbReference>
<keyword evidence="1" id="KW-0479">Metal-binding</keyword>
<dbReference type="CDD" id="cd15534">
    <property type="entry name" value="PHD2_PHF12_Rco1"/>
    <property type="match status" value="1"/>
</dbReference>
<evidence type="ECO:0000256" key="3">
    <source>
        <dbReference type="ARBA" id="ARBA00022833"/>
    </source>
</evidence>
<dbReference type="PANTHER" id="PTHR46309:SF1">
    <property type="entry name" value="PHD FINGER PROTEIN 12"/>
    <property type="match status" value="1"/>
</dbReference>
<evidence type="ECO:0000256" key="5">
    <source>
        <dbReference type="SAM" id="MobiDB-lite"/>
    </source>
</evidence>
<feature type="region of interest" description="Disordered" evidence="5">
    <location>
        <begin position="626"/>
        <end position="668"/>
    </location>
</feature>
<dbReference type="InterPro" id="IPR000253">
    <property type="entry name" value="FHA_dom"/>
</dbReference>
<dbReference type="InterPro" id="IPR011011">
    <property type="entry name" value="Znf_FYVE_PHD"/>
</dbReference>
<evidence type="ECO:0000259" key="7">
    <source>
        <dbReference type="PROSITE" id="PS50016"/>
    </source>
</evidence>
<dbReference type="IntAct" id="Q18605">
    <property type="interactions" value="26"/>
</dbReference>
<keyword evidence="11" id="KW-1267">Proteomics identification</keyword>
<dbReference type="Pfam" id="PF00628">
    <property type="entry name" value="PHD"/>
    <property type="match status" value="1"/>
</dbReference>
<feature type="domain" description="FHA" evidence="6">
    <location>
        <begin position="1019"/>
        <end position="1076"/>
    </location>
</feature>
<feature type="region of interest" description="Disordered" evidence="5">
    <location>
        <begin position="373"/>
        <end position="399"/>
    </location>
</feature>
<dbReference type="PaxDb" id="6239-C44B9.4"/>
<dbReference type="SMART" id="SM00249">
    <property type="entry name" value="PHD"/>
    <property type="match status" value="2"/>
</dbReference>
<dbReference type="PROSITE" id="PS50006">
    <property type="entry name" value="FHA_DOMAIN"/>
    <property type="match status" value="1"/>
</dbReference>
<dbReference type="InterPro" id="IPR001965">
    <property type="entry name" value="Znf_PHD"/>
</dbReference>
<dbReference type="Gene3D" id="3.30.40.10">
    <property type="entry name" value="Zinc/RING finger domain, C3HC4 (zinc finger)"/>
    <property type="match status" value="2"/>
</dbReference>
<evidence type="ECO:0000256" key="2">
    <source>
        <dbReference type="ARBA" id="ARBA00022771"/>
    </source>
</evidence>
<dbReference type="OMA" id="PIAIQRC"/>
<name>Q18605_CAEEL</name>
<dbReference type="KEGG" id="cel:CELE_C44B9.4"/>
<dbReference type="AlphaFoldDB" id="Q18605"/>
<dbReference type="GO" id="GO:0000122">
    <property type="term" value="P:negative regulation of transcription by RNA polymerase II"/>
    <property type="evidence" value="ECO:0000318"/>
    <property type="project" value="GO_Central"/>
</dbReference>
<evidence type="ECO:0000256" key="1">
    <source>
        <dbReference type="ARBA" id="ARBA00022723"/>
    </source>
</evidence>
<feature type="compositionally biased region" description="Basic residues" evidence="5">
    <location>
        <begin position="344"/>
        <end position="359"/>
    </location>
</feature>
<comment type="interaction">
    <interactant intactId="EBI-331810">
        <id>Q18605</id>
    </interactant>
    <interactant intactId="EBI-325337">
        <id>G5EC32</id>
        <label>sorb-1</label>
    </interactant>
    <organismsDiffer>false</organismsDiffer>
    <experiments>4</experiments>
</comment>
<evidence type="ECO:0000256" key="4">
    <source>
        <dbReference type="PROSITE-ProRule" id="PRU00146"/>
    </source>
</evidence>
<dbReference type="GO" id="GO:0005634">
    <property type="term" value="C:nucleus"/>
    <property type="evidence" value="ECO:0000318"/>
    <property type="project" value="GO_Central"/>
</dbReference>
<feature type="domain" description="PHD-type" evidence="7">
    <location>
        <begin position="59"/>
        <end position="106"/>
    </location>
</feature>
<keyword evidence="9" id="KW-1185">Reference proteome</keyword>
<evidence type="ECO:0007829" key="11">
    <source>
        <dbReference type="PeptideAtlas" id="Q18605"/>
    </source>
</evidence>
<dbReference type="PIR" id="T19918">
    <property type="entry name" value="T19918"/>
</dbReference>
<dbReference type="PANTHER" id="PTHR46309">
    <property type="entry name" value="PHD FINGER PROTEIN 12"/>
    <property type="match status" value="1"/>
</dbReference>
<organism evidence="8 9">
    <name type="scientific">Caenorhabditis elegans</name>
    <dbReference type="NCBI Taxonomy" id="6239"/>
    <lineage>
        <taxon>Eukaryota</taxon>
        <taxon>Metazoa</taxon>
        <taxon>Ecdysozoa</taxon>
        <taxon>Nematoda</taxon>
        <taxon>Chromadorea</taxon>
        <taxon>Rhabditida</taxon>
        <taxon>Rhabditina</taxon>
        <taxon>Rhabditomorpha</taxon>
        <taxon>Rhabditoidea</taxon>
        <taxon>Rhabditidae</taxon>
        <taxon>Peloderinae</taxon>
        <taxon>Caenorhabditis</taxon>
    </lineage>
</organism>
<dbReference type="InterPro" id="IPR042163">
    <property type="entry name" value="PHF12"/>
</dbReference>
<reference evidence="8 9" key="1">
    <citation type="journal article" date="1998" name="Science">
        <title>Genome sequence of the nematode C. elegans: a platform for investigating biology.</title>
        <authorList>
            <consortium name="The C. elegans sequencing consortium"/>
            <person name="Sulson J.E."/>
            <person name="Waterston R."/>
        </authorList>
    </citation>
    <scope>NUCLEOTIDE SEQUENCE [LARGE SCALE GENOMIC DNA]</scope>
    <source>
        <strain evidence="8 9">Bristol N2</strain>
    </source>
</reference>
<dbReference type="Proteomes" id="UP000001940">
    <property type="component" value="Chromosome III"/>
</dbReference>
<dbReference type="GO" id="GO:0003714">
    <property type="term" value="F:transcription corepressor activity"/>
    <property type="evidence" value="ECO:0000318"/>
    <property type="project" value="GO_Central"/>
</dbReference>
<dbReference type="eggNOG" id="KOG4299">
    <property type="taxonomic scope" value="Eukaryota"/>
</dbReference>
<keyword evidence="2 4" id="KW-0863">Zinc-finger</keyword>
<dbReference type="UCSC" id="C44B9.4">
    <property type="organism name" value="c. elegans"/>
</dbReference>
<dbReference type="InterPro" id="IPR019787">
    <property type="entry name" value="Znf_PHD-finger"/>
</dbReference>
<evidence type="ECO:0000313" key="10">
    <source>
        <dbReference type="WormBase" id="C44B9.4"/>
    </source>
</evidence>
<dbReference type="HOGENOM" id="CLU_276615_0_0_1"/>
<protein>
    <submittedName>
        <fullName evidence="8">PHD-type domain-containing protein</fullName>
    </submittedName>
</protein>
<dbReference type="STRING" id="6239.C44B9.4.1"/>
<feature type="region of interest" description="Disordered" evidence="5">
    <location>
        <begin position="336"/>
        <end position="359"/>
    </location>
</feature>
<feature type="compositionally biased region" description="Basic and acidic residues" evidence="5">
    <location>
        <begin position="387"/>
        <end position="399"/>
    </location>
</feature>
<proteinExistence type="evidence at protein level"/>
<dbReference type="EMBL" id="BX284603">
    <property type="protein sequence ID" value="CAA97781.2"/>
    <property type="molecule type" value="Genomic_DNA"/>
</dbReference>
<dbReference type="AGR" id="WB:WBGene00008081"/>
<evidence type="ECO:0000313" key="9">
    <source>
        <dbReference type="Proteomes" id="UP000001940"/>
    </source>
</evidence>
<feature type="compositionally biased region" description="Basic residues" evidence="5">
    <location>
        <begin position="872"/>
        <end position="884"/>
    </location>
</feature>
<dbReference type="FunCoup" id="Q18605">
    <property type="interactions" value="1318"/>
</dbReference>
<evidence type="ECO:0000313" key="8">
    <source>
        <dbReference type="EMBL" id="CAA97781.2"/>
    </source>
</evidence>
<dbReference type="SMR" id="Q18605"/>
<dbReference type="InterPro" id="IPR019786">
    <property type="entry name" value="Zinc_finger_PHD-type_CS"/>
</dbReference>
<gene>
    <name evidence="8 10" type="primary">athp-1</name>
    <name evidence="10" type="ORF">C44B9.4</name>
    <name evidence="8" type="ORF">CELE_C44B9.4</name>
</gene>
<accession>Q18605</accession>
<dbReference type="CDD" id="cd15567">
    <property type="entry name" value="PHD4_NSD"/>
    <property type="match status" value="1"/>
</dbReference>
<dbReference type="RefSeq" id="NP_499397.2">
    <property type="nucleotide sequence ID" value="NM_066996.4"/>
</dbReference>
<dbReference type="InterPro" id="IPR013083">
    <property type="entry name" value="Znf_RING/FYVE/PHD"/>
</dbReference>
<dbReference type="PROSITE" id="PS01359">
    <property type="entry name" value="ZF_PHD_1"/>
    <property type="match status" value="1"/>
</dbReference>
<dbReference type="PeptideAtlas" id="Q18605"/>
<feature type="compositionally biased region" description="Pro residues" evidence="5">
    <location>
        <begin position="818"/>
        <end position="828"/>
    </location>
</feature>
<dbReference type="OrthoDB" id="1919692at2759"/>
<dbReference type="Bgee" id="WBGene00008081">
    <property type="expression patterns" value="Expressed in germ line (C elegans) and 4 other cell types or tissues"/>
</dbReference>
<dbReference type="GO" id="GO:0008270">
    <property type="term" value="F:zinc ion binding"/>
    <property type="evidence" value="ECO:0007669"/>
    <property type="project" value="UniProtKB-KW"/>
</dbReference>
<dbReference type="GO" id="GO:0070822">
    <property type="term" value="C:Sin3-type complex"/>
    <property type="evidence" value="ECO:0000318"/>
    <property type="project" value="GO_Central"/>
</dbReference>
<feature type="region of interest" description="Disordered" evidence="5">
    <location>
        <begin position="814"/>
        <end position="917"/>
    </location>
</feature>
<dbReference type="InParanoid" id="Q18605"/>
<dbReference type="GeneID" id="176517"/>
<dbReference type="CTD" id="176517"/>
<sequence>MQKKEKEGRRKLKYDSNDGLLPEIRRVCGFPHHISEELSARGSGKKKKQVEEEWKWPEAQICGICSSGGNILCCEQCPASFHLACIGYESSDLPDDNFYCNRCRNLPENVRLFPPEKCSPSVNPVLRVENENHRNWEAIEYHCNRLRDEEQAEKMKKDVAYGPKSEFAEIQDCFRDKNLLKALGMANPMDYTIPPEFQADRDCFSGDAMEDKRPTIMGEVCAECNLKDDWTRMLKCDFCDLIWHQKCVTPPLIHVRAYFYWMCPRHPETVIDSVLIGDEISREDRRRLYDKYADVEPSYEIFEEFCIKTEQFRMKSEVFDSEEMYYDPEEASTSFMQTVIKPRQTSRKTTGRSASKKKSNGRFFASSWDFPGLSSRETSPSRKNSRKSPDSVATERKDRVLDKIDKKRSIKLTEEEIIMSIMPVEESSRAEYLTQKMLGTDIEQSTNFFNRHSAMIDRIRAFYGNLPEKELIKLMREDLDPVETIRGGGTQSIISQNEKPYRKKLKADVEVLIQHVGLGTDSTERHFNSIGTEAFYRRCAPPVTARNVLNQKTLREVVLNSQKEAHEGAGVYEYHAEPEQLENLVLLAYEPSFESPEDRDTYFVPSMTIWSKEPICALTRKWAASGASKQAPPSSSSSEAPSVEAEVKEEVVEEEDEENEARMRRESTATSSIVYNNDTGPLEFIEENMPPPAATITEKSDPFDFSSLEMPEIHEKAETVYEAEGYYGESDDLPLDLRRTKSESDLVDRIIWPLVRSALQNFIRREDCHQMHLEHNYSSLYQTHDSDEENQPVVEVEKLITYEEYQENLYSAEFASPQTPPPIPPPPAVYYDNFSDAPRKRGRPVGSRNRKEGDTTIPKQQRKRNPQPVGRGRGRGGGRPRGSRSSRGSMDDGGGSRRHSTASDANESAELLNQPVTKQLRDEIKEIKLKYTKMMMDRGFEQAKDEYFRNRDAALSKWTPEQWKEHNEQCVAARLSSLIPYDQRYFLPTQRVLARLDLEDGDLRLPAVHLPIAIQRCVTKLGTAHDCHVRCDKLTGDAWCSVLADYHCDIVRDYYSDNFYISTLGTEAVFVDGRAVRRPRLTPFEAAEKLRTRGSSTIIPPHIKCRCQKHSDLQISRQESTGELVRCGILKLEHGARIQIGCVAFIFSRI</sequence>
<dbReference type="WormBase" id="C44B9.4">
    <property type="protein sequence ID" value="CE30897"/>
    <property type="gene ID" value="WBGene00008081"/>
    <property type="gene designation" value="athp-1"/>
</dbReference>
<keyword evidence="3" id="KW-0862">Zinc</keyword>
<feature type="compositionally biased region" description="Low complexity" evidence="5">
    <location>
        <begin position="626"/>
        <end position="644"/>
    </location>
</feature>
<dbReference type="SMART" id="SM00240">
    <property type="entry name" value="FHA"/>
    <property type="match status" value="1"/>
</dbReference>